<keyword evidence="3 5" id="KW-1133">Transmembrane helix</keyword>
<dbReference type="PANTHER" id="PTHR45698:SF1">
    <property type="entry name" value="TRACE AMINE-ASSOCIATED RECEPTOR 13C-LIKE"/>
    <property type="match status" value="1"/>
</dbReference>
<dbReference type="PROSITE" id="PS50262">
    <property type="entry name" value="G_PROTEIN_RECEP_F1_2"/>
    <property type="match status" value="1"/>
</dbReference>
<dbReference type="InterPro" id="IPR017452">
    <property type="entry name" value="GPCR_Rhodpsn_7TM"/>
</dbReference>
<dbReference type="AlphaFoldDB" id="A0A4E0R6V8"/>
<reference evidence="7" key="1">
    <citation type="submission" date="2019-03" db="EMBL/GenBank/DDBJ databases">
        <title>Improved annotation for the trematode Fasciola hepatica.</title>
        <authorList>
            <person name="Choi Y.-J."/>
            <person name="Martin J."/>
            <person name="Mitreva M."/>
        </authorList>
    </citation>
    <scope>NUCLEOTIDE SEQUENCE [LARGE SCALE GENOMIC DNA]</scope>
</reference>
<dbReference type="InterPro" id="IPR000276">
    <property type="entry name" value="GPCR_Rhodpsn"/>
</dbReference>
<sequence length="220" mass="25113">MSAFNVVLLSLDRLIAVFAVTRYNNHVTLRLTISYVLVTLSSLALSLPSCFLVQIVHLECRTNSGRFPSNIHRFNRIFPHIWTLATFLAPMITVVANYVTIFIRLHCRTSFFCASSPKPVSKRVGIRFTLIVFALATFNIICTAPENIYMLLINVFGLKDDQGSLWHMCTTFLITLKSCSSPWIFFLIQPKIKKHLIHLITRCSLKKLTDTMKAISVLRF</sequence>
<dbReference type="PANTHER" id="PTHR45698">
    <property type="entry name" value="TRACE AMINE-ASSOCIATED RECEPTOR 19N-RELATED"/>
    <property type="match status" value="1"/>
</dbReference>
<dbReference type="CDD" id="cd00637">
    <property type="entry name" value="7tm_classA_rhodopsin-like"/>
    <property type="match status" value="1"/>
</dbReference>
<dbReference type="EMBL" id="JXXN02001648">
    <property type="protein sequence ID" value="THD24349.1"/>
    <property type="molecule type" value="Genomic_DNA"/>
</dbReference>
<dbReference type="Gene3D" id="1.20.1070.10">
    <property type="entry name" value="Rhodopsin 7-helix transmembrane proteins"/>
    <property type="match status" value="1"/>
</dbReference>
<gene>
    <name evidence="7" type="ORF">D915_004979</name>
</gene>
<feature type="transmembrane region" description="Helical" evidence="5">
    <location>
        <begin position="165"/>
        <end position="188"/>
    </location>
</feature>
<proteinExistence type="predicted"/>
<evidence type="ECO:0000256" key="1">
    <source>
        <dbReference type="ARBA" id="ARBA00004370"/>
    </source>
</evidence>
<evidence type="ECO:0000256" key="2">
    <source>
        <dbReference type="ARBA" id="ARBA00022692"/>
    </source>
</evidence>
<feature type="transmembrane region" description="Helical" evidence="5">
    <location>
        <begin position="124"/>
        <end position="145"/>
    </location>
</feature>
<comment type="caution">
    <text evidence="7">The sequence shown here is derived from an EMBL/GenBank/DDBJ whole genome shotgun (WGS) entry which is preliminary data.</text>
</comment>
<evidence type="ECO:0000256" key="4">
    <source>
        <dbReference type="ARBA" id="ARBA00023136"/>
    </source>
</evidence>
<dbReference type="GO" id="GO:0004930">
    <property type="term" value="F:G protein-coupled receptor activity"/>
    <property type="evidence" value="ECO:0007669"/>
    <property type="project" value="InterPro"/>
</dbReference>
<keyword evidence="4 5" id="KW-0472">Membrane</keyword>
<keyword evidence="8" id="KW-1185">Reference proteome</keyword>
<dbReference type="Pfam" id="PF00001">
    <property type="entry name" value="7tm_1"/>
    <property type="match status" value="1"/>
</dbReference>
<feature type="transmembrane region" description="Helical" evidence="5">
    <location>
        <begin position="77"/>
        <end position="103"/>
    </location>
</feature>
<feature type="transmembrane region" description="Helical" evidence="5">
    <location>
        <begin position="35"/>
        <end position="57"/>
    </location>
</feature>
<evidence type="ECO:0000259" key="6">
    <source>
        <dbReference type="PROSITE" id="PS50262"/>
    </source>
</evidence>
<protein>
    <recommendedName>
        <fullName evidence="6">G-protein coupled receptors family 1 profile domain-containing protein</fullName>
    </recommendedName>
</protein>
<name>A0A4E0R6V8_FASHE</name>
<evidence type="ECO:0000313" key="8">
    <source>
        <dbReference type="Proteomes" id="UP000230066"/>
    </source>
</evidence>
<evidence type="ECO:0000256" key="3">
    <source>
        <dbReference type="ARBA" id="ARBA00022989"/>
    </source>
</evidence>
<dbReference type="Proteomes" id="UP000230066">
    <property type="component" value="Unassembled WGS sequence"/>
</dbReference>
<accession>A0A4E0R6V8</accession>
<keyword evidence="2 5" id="KW-0812">Transmembrane</keyword>
<organism evidence="7 8">
    <name type="scientific">Fasciola hepatica</name>
    <name type="common">Liver fluke</name>
    <dbReference type="NCBI Taxonomy" id="6192"/>
    <lineage>
        <taxon>Eukaryota</taxon>
        <taxon>Metazoa</taxon>
        <taxon>Spiralia</taxon>
        <taxon>Lophotrochozoa</taxon>
        <taxon>Platyhelminthes</taxon>
        <taxon>Trematoda</taxon>
        <taxon>Digenea</taxon>
        <taxon>Plagiorchiida</taxon>
        <taxon>Echinostomata</taxon>
        <taxon>Echinostomatoidea</taxon>
        <taxon>Fasciolidae</taxon>
        <taxon>Fasciola</taxon>
    </lineage>
</organism>
<evidence type="ECO:0000256" key="5">
    <source>
        <dbReference type="SAM" id="Phobius"/>
    </source>
</evidence>
<feature type="domain" description="G-protein coupled receptors family 1 profile" evidence="6">
    <location>
        <begin position="1"/>
        <end position="185"/>
    </location>
</feature>
<dbReference type="SUPFAM" id="SSF81321">
    <property type="entry name" value="Family A G protein-coupled receptor-like"/>
    <property type="match status" value="1"/>
</dbReference>
<evidence type="ECO:0000313" key="7">
    <source>
        <dbReference type="EMBL" id="THD24349.1"/>
    </source>
</evidence>
<dbReference type="GO" id="GO:0016020">
    <property type="term" value="C:membrane"/>
    <property type="evidence" value="ECO:0007669"/>
    <property type="project" value="UniProtKB-SubCell"/>
</dbReference>
<comment type="subcellular location">
    <subcellularLocation>
        <location evidence="1">Membrane</location>
    </subcellularLocation>
</comment>